<gene>
    <name evidence="2" type="ORF">LHA35_21090</name>
</gene>
<dbReference type="Proteomes" id="UP001139311">
    <property type="component" value="Unassembled WGS sequence"/>
</dbReference>
<evidence type="ECO:0000313" key="2">
    <source>
        <dbReference type="EMBL" id="MCB4824230.1"/>
    </source>
</evidence>
<organism evidence="2 3">
    <name type="scientific">Roseicella aerolata</name>
    <dbReference type="NCBI Taxonomy" id="2883479"/>
    <lineage>
        <taxon>Bacteria</taxon>
        <taxon>Pseudomonadati</taxon>
        <taxon>Pseudomonadota</taxon>
        <taxon>Alphaproteobacteria</taxon>
        <taxon>Acetobacterales</taxon>
        <taxon>Roseomonadaceae</taxon>
        <taxon>Roseicella</taxon>
    </lineage>
</organism>
<evidence type="ECO:0000256" key="1">
    <source>
        <dbReference type="SAM" id="MobiDB-lite"/>
    </source>
</evidence>
<reference evidence="2" key="1">
    <citation type="submission" date="2021-10" db="EMBL/GenBank/DDBJ databases">
        <title>Roseicella aerolatum sp. nov., isolated from aerosols of e-waste dismantling site.</title>
        <authorList>
            <person name="Qin T."/>
        </authorList>
    </citation>
    <scope>NUCLEOTIDE SEQUENCE</scope>
    <source>
        <strain evidence="2">GB24</strain>
    </source>
</reference>
<name>A0A9X1LCI7_9PROT</name>
<feature type="compositionally biased region" description="Basic and acidic residues" evidence="1">
    <location>
        <begin position="12"/>
        <end position="24"/>
    </location>
</feature>
<protein>
    <submittedName>
        <fullName evidence="2">Uncharacterized protein</fullName>
    </submittedName>
</protein>
<dbReference type="EMBL" id="JAJAQI010000039">
    <property type="protein sequence ID" value="MCB4824230.1"/>
    <property type="molecule type" value="Genomic_DNA"/>
</dbReference>
<keyword evidence="3" id="KW-1185">Reference proteome</keyword>
<comment type="caution">
    <text evidence="2">The sequence shown here is derived from an EMBL/GenBank/DDBJ whole genome shotgun (WGS) entry which is preliminary data.</text>
</comment>
<evidence type="ECO:0000313" key="3">
    <source>
        <dbReference type="Proteomes" id="UP001139311"/>
    </source>
</evidence>
<dbReference type="AlphaFoldDB" id="A0A9X1LCI7"/>
<feature type="region of interest" description="Disordered" evidence="1">
    <location>
        <begin position="1"/>
        <end position="38"/>
    </location>
</feature>
<sequence>MTHSVRPMAGTMRERQRNRARGDQPEQAARCLPAERHPGIGRLLDGLARLAPPARARARATAVRTASPVKARHRFRVQGAGQHLLTRHGERAVQGAAEDQGR</sequence>
<dbReference type="RefSeq" id="WP_226611774.1">
    <property type="nucleotide sequence ID" value="NZ_JAJAQI010000039.1"/>
</dbReference>
<accession>A0A9X1LCI7</accession>
<proteinExistence type="predicted"/>